<dbReference type="InterPro" id="IPR006482">
    <property type="entry name" value="Cas7_Csh2/Csh2"/>
</dbReference>
<evidence type="ECO:0000313" key="2">
    <source>
        <dbReference type="Proteomes" id="UP001519292"/>
    </source>
</evidence>
<name>A0ABS4MH14_9LACO</name>
<organism evidence="1 2">
    <name type="scientific">Lactobacillus colini</name>
    <dbReference type="NCBI Taxonomy" id="1819254"/>
    <lineage>
        <taxon>Bacteria</taxon>
        <taxon>Bacillati</taxon>
        <taxon>Bacillota</taxon>
        <taxon>Bacilli</taxon>
        <taxon>Lactobacillales</taxon>
        <taxon>Lactobacillaceae</taxon>
        <taxon>Lactobacillus</taxon>
    </lineage>
</organism>
<keyword evidence="2" id="KW-1185">Reference proteome</keyword>
<comment type="caution">
    <text evidence="1">The sequence shown here is derived from an EMBL/GenBank/DDBJ whole genome shotgun (WGS) entry which is preliminary data.</text>
</comment>
<protein>
    <submittedName>
        <fullName evidence="1">Cas7 group CRISPR-associated protein Csh2</fullName>
    </submittedName>
</protein>
<proteinExistence type="predicted"/>
<gene>
    <name evidence="1" type="ORF">J2Z60_002186</name>
</gene>
<dbReference type="Proteomes" id="UP001519292">
    <property type="component" value="Unassembled WGS sequence"/>
</dbReference>
<accession>A0ABS4MH14</accession>
<reference evidence="1 2" key="1">
    <citation type="submission" date="2021-03" db="EMBL/GenBank/DDBJ databases">
        <title>Genomic Encyclopedia of Type Strains, Phase IV (KMG-IV): sequencing the most valuable type-strain genomes for metagenomic binning, comparative biology and taxonomic classification.</title>
        <authorList>
            <person name="Goeker M."/>
        </authorList>
    </citation>
    <scope>NUCLEOTIDE SEQUENCE [LARGE SCALE GENOMIC DNA]</scope>
    <source>
        <strain evidence="1 2">DSM 101872</strain>
    </source>
</reference>
<dbReference type="EMBL" id="JAGGLU010000025">
    <property type="protein sequence ID" value="MBP2058985.1"/>
    <property type="molecule type" value="Genomic_DNA"/>
</dbReference>
<dbReference type="Pfam" id="PF05107">
    <property type="entry name" value="Cas_Cas7"/>
    <property type="match status" value="1"/>
</dbReference>
<sequence>MFNLQKKTGFSEEDAEAIHEALKTLFENDESSARPAGSMQVVRVYWWDHNNKLGQYSPAKVSKMVEVKNKNDMPTKLEDFEFIDKTPEDLKEDVFEG</sequence>
<evidence type="ECO:0000313" key="1">
    <source>
        <dbReference type="EMBL" id="MBP2058985.1"/>
    </source>
</evidence>